<dbReference type="GO" id="GO:0046872">
    <property type="term" value="F:metal ion binding"/>
    <property type="evidence" value="ECO:0007669"/>
    <property type="project" value="UniProtKB-KW"/>
</dbReference>
<dbReference type="GO" id="GO:0005737">
    <property type="term" value="C:cytoplasm"/>
    <property type="evidence" value="ECO:0007669"/>
    <property type="project" value="UniProtKB-SubCell"/>
</dbReference>
<organism evidence="15 16">
    <name type="scientific">Clathrus columnatus</name>
    <dbReference type="NCBI Taxonomy" id="1419009"/>
    <lineage>
        <taxon>Eukaryota</taxon>
        <taxon>Fungi</taxon>
        <taxon>Dikarya</taxon>
        <taxon>Basidiomycota</taxon>
        <taxon>Agaricomycotina</taxon>
        <taxon>Agaricomycetes</taxon>
        <taxon>Phallomycetidae</taxon>
        <taxon>Phallales</taxon>
        <taxon>Clathraceae</taxon>
        <taxon>Clathrus</taxon>
    </lineage>
</organism>
<keyword evidence="11" id="KW-0694">RNA-binding</keyword>
<sequence>MRQIRSYIDRYPYVAMDTEFPGVVARPIGSFKTSSDYHYQTMRCNVELLKLIQIGITLADEDGNYPQDVSTWQFNFKFSLSEDMYAPDSMELLQKAGLDFQRHEEFGILPNDFADGYDFGYLVKLLTDNSLPIDEKEFFDILRLWFPSVYDVKYIMRACKPLKGGLQDVADDLGVMRIGSAQAGSDSLLTSATFFKMREIYFGDKLDDDQFNGTLYGLGTSSMNGTLASEADRIGATTAAERDRGPVLSTPQHQALNGTSVLTNGLSTPGLAASFQSQLNTPFVPGITQNPFLHNAMGTVGGDR</sequence>
<dbReference type="GO" id="GO:0005634">
    <property type="term" value="C:nucleus"/>
    <property type="evidence" value="ECO:0007669"/>
    <property type="project" value="UniProtKB-SubCell"/>
</dbReference>
<dbReference type="Pfam" id="PF04857">
    <property type="entry name" value="CAF1"/>
    <property type="match status" value="1"/>
</dbReference>
<dbReference type="InterPro" id="IPR006941">
    <property type="entry name" value="RNase_CAF1"/>
</dbReference>
<dbReference type="GO" id="GO:0030014">
    <property type="term" value="C:CCR4-NOT complex"/>
    <property type="evidence" value="ECO:0007669"/>
    <property type="project" value="InterPro"/>
</dbReference>
<evidence type="ECO:0000256" key="3">
    <source>
        <dbReference type="ARBA" id="ARBA00004496"/>
    </source>
</evidence>
<dbReference type="InterPro" id="IPR039637">
    <property type="entry name" value="CNOT7/CNOT8/Pop2"/>
</dbReference>
<dbReference type="Gene3D" id="3.30.420.10">
    <property type="entry name" value="Ribonuclease H-like superfamily/Ribonuclease H"/>
    <property type="match status" value="2"/>
</dbReference>
<dbReference type="EC" id="3.1.13.4" evidence="5"/>
<evidence type="ECO:0000256" key="1">
    <source>
        <dbReference type="ARBA" id="ARBA00001663"/>
    </source>
</evidence>
<evidence type="ECO:0000256" key="10">
    <source>
        <dbReference type="ARBA" id="ARBA00022839"/>
    </source>
</evidence>
<evidence type="ECO:0000256" key="14">
    <source>
        <dbReference type="ARBA" id="ARBA00023242"/>
    </source>
</evidence>
<dbReference type="Proteomes" id="UP001050691">
    <property type="component" value="Unassembled WGS sequence"/>
</dbReference>
<protein>
    <recommendedName>
        <fullName evidence="5">poly(A)-specific ribonuclease</fullName>
        <ecNumber evidence="5">3.1.13.4</ecNumber>
    </recommendedName>
</protein>
<keyword evidence="8" id="KW-0479">Metal-binding</keyword>
<keyword evidence="13" id="KW-0804">Transcription</keyword>
<accession>A0AAV5AIF6</accession>
<dbReference type="InterPro" id="IPR036397">
    <property type="entry name" value="RNaseH_sf"/>
</dbReference>
<keyword evidence="10" id="KW-0269">Exonuclease</keyword>
<dbReference type="SUPFAM" id="SSF53098">
    <property type="entry name" value="Ribonuclease H-like"/>
    <property type="match status" value="1"/>
</dbReference>
<dbReference type="GO" id="GO:0003723">
    <property type="term" value="F:RNA binding"/>
    <property type="evidence" value="ECO:0007669"/>
    <property type="project" value="UniProtKB-KW"/>
</dbReference>
<comment type="catalytic activity">
    <reaction evidence="1">
        <text>Exonucleolytic cleavage of poly(A) to 5'-AMP.</text>
        <dbReference type="EC" id="3.1.13.4"/>
    </reaction>
</comment>
<keyword evidence="6" id="KW-0963">Cytoplasm</keyword>
<comment type="caution">
    <text evidence="15">The sequence shown here is derived from an EMBL/GenBank/DDBJ whole genome shotgun (WGS) entry which is preliminary data.</text>
</comment>
<reference evidence="15" key="1">
    <citation type="submission" date="2021-10" db="EMBL/GenBank/DDBJ databases">
        <title>De novo Genome Assembly of Clathrus columnatus (Basidiomycota, Fungi) Using Illumina and Nanopore Sequence Data.</title>
        <authorList>
            <person name="Ogiso-Tanaka E."/>
            <person name="Itagaki H."/>
            <person name="Hosoya T."/>
            <person name="Hosaka K."/>
        </authorList>
    </citation>
    <scope>NUCLEOTIDE SEQUENCE</scope>
    <source>
        <strain evidence="15">MO-923</strain>
    </source>
</reference>
<dbReference type="InterPro" id="IPR012337">
    <property type="entry name" value="RNaseH-like_sf"/>
</dbReference>
<evidence type="ECO:0000256" key="8">
    <source>
        <dbReference type="ARBA" id="ARBA00022723"/>
    </source>
</evidence>
<keyword evidence="7" id="KW-0540">Nuclease</keyword>
<keyword evidence="14" id="KW-0539">Nucleus</keyword>
<evidence type="ECO:0000256" key="2">
    <source>
        <dbReference type="ARBA" id="ARBA00004123"/>
    </source>
</evidence>
<keyword evidence="9" id="KW-0378">Hydrolase</keyword>
<keyword evidence="16" id="KW-1185">Reference proteome</keyword>
<dbReference type="GO" id="GO:0004535">
    <property type="term" value="F:poly(A)-specific ribonuclease activity"/>
    <property type="evidence" value="ECO:0007669"/>
    <property type="project" value="UniProtKB-EC"/>
</dbReference>
<name>A0AAV5AIF6_9AGAM</name>
<dbReference type="EMBL" id="BPWL01000008">
    <property type="protein sequence ID" value="GJJ13467.1"/>
    <property type="molecule type" value="Genomic_DNA"/>
</dbReference>
<comment type="subcellular location">
    <subcellularLocation>
        <location evidence="3">Cytoplasm</location>
    </subcellularLocation>
    <subcellularLocation>
        <location evidence="2">Nucleus</location>
    </subcellularLocation>
</comment>
<evidence type="ECO:0000256" key="9">
    <source>
        <dbReference type="ARBA" id="ARBA00022801"/>
    </source>
</evidence>
<keyword evidence="12" id="KW-0805">Transcription regulation</keyword>
<evidence type="ECO:0000256" key="12">
    <source>
        <dbReference type="ARBA" id="ARBA00023015"/>
    </source>
</evidence>
<evidence type="ECO:0000256" key="4">
    <source>
        <dbReference type="ARBA" id="ARBA00008372"/>
    </source>
</evidence>
<evidence type="ECO:0000256" key="5">
    <source>
        <dbReference type="ARBA" id="ARBA00012161"/>
    </source>
</evidence>
<dbReference type="AlphaFoldDB" id="A0AAV5AIF6"/>
<dbReference type="PANTHER" id="PTHR10797">
    <property type="entry name" value="CCR4-NOT TRANSCRIPTION COMPLEX SUBUNIT"/>
    <property type="match status" value="1"/>
</dbReference>
<evidence type="ECO:0000313" key="15">
    <source>
        <dbReference type="EMBL" id="GJJ13467.1"/>
    </source>
</evidence>
<evidence type="ECO:0000256" key="11">
    <source>
        <dbReference type="ARBA" id="ARBA00022884"/>
    </source>
</evidence>
<evidence type="ECO:0000313" key="16">
    <source>
        <dbReference type="Proteomes" id="UP001050691"/>
    </source>
</evidence>
<comment type="similarity">
    <text evidence="4">Belongs to the CAF1 family.</text>
</comment>
<evidence type="ECO:0000256" key="7">
    <source>
        <dbReference type="ARBA" id="ARBA00022722"/>
    </source>
</evidence>
<evidence type="ECO:0000256" key="13">
    <source>
        <dbReference type="ARBA" id="ARBA00023163"/>
    </source>
</evidence>
<proteinExistence type="inferred from homology"/>
<evidence type="ECO:0000256" key="6">
    <source>
        <dbReference type="ARBA" id="ARBA00022490"/>
    </source>
</evidence>
<gene>
    <name evidence="15" type="ORF">Clacol_007721</name>
</gene>